<accession>A0A8B8GDE8</accession>
<protein>
    <submittedName>
        <fullName evidence="3">Zinc finger BED domain-containing protein 5-like</fullName>
    </submittedName>
</protein>
<gene>
    <name evidence="3" type="primary">LOC112690822</name>
</gene>
<keyword evidence="2" id="KW-1185">Reference proteome</keyword>
<dbReference type="GeneID" id="112690822"/>
<dbReference type="PANTHER" id="PTHR45913">
    <property type="entry name" value="EPM2A-INTERACTING PROTEIN 1"/>
    <property type="match status" value="1"/>
</dbReference>
<reference evidence="3" key="1">
    <citation type="submission" date="2025-08" db="UniProtKB">
        <authorList>
            <consortium name="RefSeq"/>
        </authorList>
    </citation>
    <scope>IDENTIFICATION</scope>
    <source>
        <tissue evidence="3">Whole body</tissue>
    </source>
</reference>
<dbReference type="RefSeq" id="XP_025420702.1">
    <property type="nucleotide sequence ID" value="XM_025564917.1"/>
</dbReference>
<evidence type="ECO:0000256" key="1">
    <source>
        <dbReference type="SAM" id="MobiDB-lite"/>
    </source>
</evidence>
<dbReference type="PANTHER" id="PTHR45913:SF19">
    <property type="entry name" value="LOW QUALITY PROTEIN: ZINC FINGER BED DOMAIN-CONTAINING PROTEIN 5-LIKE"/>
    <property type="match status" value="1"/>
</dbReference>
<sequence length="312" mass="35479">MKRFLKCGDDTSSVGNTTKKSKTQPNRKYDLNYLKFGFVVIPETENSENPIPLCIICKETLSNQSMKPSLLKRHQKTKHPETENKPIEFFKKKTEFFKKESNCMTHFTNSDSKYLKASYLASLRIVKDGKLRTVGETLILPAAKDMVQTVLGEKAAKELDKIPLSNNSIKRRIDTMASNIEEILGTQLKMCSIFSLQVDESTDITNMAQLLVFIRYDFDNVLNEEYLFCKSLKSNTNAENIFKIIDSYLSTINLPWKKCVGICTDGAQAMCGKLTGLASRIQKVAPYCKSTHCAIHEKLWLPKICPINYPLF</sequence>
<dbReference type="Proteomes" id="UP000694846">
    <property type="component" value="Unplaced"/>
</dbReference>
<evidence type="ECO:0000313" key="3">
    <source>
        <dbReference type="RefSeq" id="XP_025420702.1"/>
    </source>
</evidence>
<organism evidence="2 3">
    <name type="scientific">Sipha flava</name>
    <name type="common">yellow sugarcane aphid</name>
    <dbReference type="NCBI Taxonomy" id="143950"/>
    <lineage>
        <taxon>Eukaryota</taxon>
        <taxon>Metazoa</taxon>
        <taxon>Ecdysozoa</taxon>
        <taxon>Arthropoda</taxon>
        <taxon>Hexapoda</taxon>
        <taxon>Insecta</taxon>
        <taxon>Pterygota</taxon>
        <taxon>Neoptera</taxon>
        <taxon>Paraneoptera</taxon>
        <taxon>Hemiptera</taxon>
        <taxon>Sternorrhyncha</taxon>
        <taxon>Aphidomorpha</taxon>
        <taxon>Aphidoidea</taxon>
        <taxon>Aphididae</taxon>
        <taxon>Sipha</taxon>
    </lineage>
</organism>
<dbReference type="OrthoDB" id="6628333at2759"/>
<feature type="region of interest" description="Disordered" evidence="1">
    <location>
        <begin position="1"/>
        <end position="24"/>
    </location>
</feature>
<dbReference type="AlphaFoldDB" id="A0A8B8GDE8"/>
<name>A0A8B8GDE8_9HEMI</name>
<proteinExistence type="predicted"/>
<feature type="compositionally biased region" description="Polar residues" evidence="1">
    <location>
        <begin position="10"/>
        <end position="24"/>
    </location>
</feature>
<evidence type="ECO:0000313" key="2">
    <source>
        <dbReference type="Proteomes" id="UP000694846"/>
    </source>
</evidence>